<reference evidence="1 2" key="1">
    <citation type="journal article" date="2021" name="Hortic Res">
        <title>High-quality reference genome and annotation aids understanding of berry development for evergreen blueberry (Vaccinium darrowii).</title>
        <authorList>
            <person name="Yu J."/>
            <person name="Hulse-Kemp A.M."/>
            <person name="Babiker E."/>
            <person name="Staton M."/>
        </authorList>
    </citation>
    <scope>NUCLEOTIDE SEQUENCE [LARGE SCALE GENOMIC DNA]</scope>
    <source>
        <strain evidence="2">cv. NJ 8807/NJ 8810</strain>
        <tissue evidence="1">Young leaf</tissue>
    </source>
</reference>
<protein>
    <submittedName>
        <fullName evidence="1">Uncharacterized protein</fullName>
    </submittedName>
</protein>
<proteinExistence type="predicted"/>
<accession>A0ACB7WY92</accession>
<sequence>MSSKEQHRELLVLKGQSELHWQICRGSNLRLANLQPNSVNKVDADEWIGDALESRSQIVGMQSFEEAMRDLRLAVHEEHLFAGEETAAAAPT</sequence>
<keyword evidence="2" id="KW-1185">Reference proteome</keyword>
<evidence type="ECO:0000313" key="2">
    <source>
        <dbReference type="Proteomes" id="UP000828048"/>
    </source>
</evidence>
<evidence type="ECO:0000313" key="1">
    <source>
        <dbReference type="EMBL" id="KAH7833351.1"/>
    </source>
</evidence>
<gene>
    <name evidence="1" type="ORF">Vadar_005359</name>
</gene>
<comment type="caution">
    <text evidence="1">The sequence shown here is derived from an EMBL/GenBank/DDBJ whole genome shotgun (WGS) entry which is preliminary data.</text>
</comment>
<dbReference type="EMBL" id="CM037152">
    <property type="protein sequence ID" value="KAH7833351.1"/>
    <property type="molecule type" value="Genomic_DNA"/>
</dbReference>
<name>A0ACB7WY92_9ERIC</name>
<organism evidence="1 2">
    <name type="scientific">Vaccinium darrowii</name>
    <dbReference type="NCBI Taxonomy" id="229202"/>
    <lineage>
        <taxon>Eukaryota</taxon>
        <taxon>Viridiplantae</taxon>
        <taxon>Streptophyta</taxon>
        <taxon>Embryophyta</taxon>
        <taxon>Tracheophyta</taxon>
        <taxon>Spermatophyta</taxon>
        <taxon>Magnoliopsida</taxon>
        <taxon>eudicotyledons</taxon>
        <taxon>Gunneridae</taxon>
        <taxon>Pentapetalae</taxon>
        <taxon>asterids</taxon>
        <taxon>Ericales</taxon>
        <taxon>Ericaceae</taxon>
        <taxon>Vaccinioideae</taxon>
        <taxon>Vaccinieae</taxon>
        <taxon>Vaccinium</taxon>
    </lineage>
</organism>
<dbReference type="Proteomes" id="UP000828048">
    <property type="component" value="Chromosome 2"/>
</dbReference>